<dbReference type="InterPro" id="IPR014729">
    <property type="entry name" value="Rossmann-like_a/b/a_fold"/>
</dbReference>
<feature type="region of interest" description="Disordered" evidence="1">
    <location>
        <begin position="371"/>
        <end position="423"/>
    </location>
</feature>
<dbReference type="Pfam" id="PF00582">
    <property type="entry name" value="Usp"/>
    <property type="match status" value="1"/>
</dbReference>
<proteinExistence type="predicted"/>
<accession>A0A4P7NDF4</accession>
<feature type="compositionally biased region" description="Low complexity" evidence="1">
    <location>
        <begin position="579"/>
        <end position="589"/>
    </location>
</feature>
<feature type="compositionally biased region" description="Polar residues" evidence="1">
    <location>
        <begin position="208"/>
        <end position="234"/>
    </location>
</feature>
<gene>
    <name evidence="3" type="ORF">PoMZ_04030</name>
</gene>
<evidence type="ECO:0000259" key="2">
    <source>
        <dbReference type="Pfam" id="PF00582"/>
    </source>
</evidence>
<feature type="compositionally biased region" description="Basic and acidic residues" evidence="1">
    <location>
        <begin position="285"/>
        <end position="297"/>
    </location>
</feature>
<feature type="region of interest" description="Disordered" evidence="1">
    <location>
        <begin position="197"/>
        <end position="242"/>
    </location>
</feature>
<evidence type="ECO:0000313" key="3">
    <source>
        <dbReference type="EMBL" id="QBZ59070.1"/>
    </source>
</evidence>
<dbReference type="VEuPathDB" id="FungiDB:M_BR32_EuGene_00045651"/>
<feature type="domain" description="UspA" evidence="2">
    <location>
        <begin position="596"/>
        <end position="683"/>
    </location>
</feature>
<dbReference type="Proteomes" id="UP000294847">
    <property type="component" value="Chromosome 3"/>
</dbReference>
<evidence type="ECO:0000256" key="1">
    <source>
        <dbReference type="SAM" id="MobiDB-lite"/>
    </source>
</evidence>
<evidence type="ECO:0000313" key="4">
    <source>
        <dbReference type="Proteomes" id="UP000294847"/>
    </source>
</evidence>
<name>A0A4P7NDF4_PYROR</name>
<sequence>MARQPMSMEAMLDEERREVLALLEGTASRAKSTGARSPSPFGSTRSPVRSMLDFGDEPSPSGQSTGSKHRPAPIRSMLDFDGPPKPIRSMLDPDSPPSTAVKPAYSATTSPLASPRVQPVPHASHHLRSFSDAASKPAEFGPRAMVSPSIDPTAGYQFSGIITNHAGQAMPKRVTQGGKRGVMSEIMRGGDVQNLVIPGDRGRHYSVSGASTHSAKSNKSKSPGRTSMRSSSPGTHLLSGRHLSPAGRAVLEESTGMDMQNAYRRLSDANLARSGGSLAVLSQRKRSDDGGSARLVKDYMSPDGEILNEESSDEDASTSDDEATRGRKASRTPDNGSLKSPSIEPKKRTSQSLLAAAEEERLQVAATQPQYHYRSLLDDPQITVTNPSGEKSKPSKPGIHPVTSFDVSSGTPGTRTPIDSDTEQDFTDIKRAQKLVISMTPILSSPDAHRAIRIVYRGEYAKVVQDAENENRRLKKYIVASDMSEESTHALEWTVGTVLRDGDTMICLYCIDEETGIVSDNGQVPDEPKAIKEQAAAINAVANFRSSVVGGIPGASSLLPLRSSEQGSKSGSGSGSGATSGPLASPSPSCERTKAEDERERAINDITDRVTRLLRKTRLQVRVIVEVLHCKNPKHLITEVIDLVNPTLVVLGSRGRSALKGVILGSFSNYLVTKSSVPVMVARKRLRKQSKYKRTLVPQVNLLTNPTARSLANAKID</sequence>
<dbReference type="EMBL" id="CP034206">
    <property type="protein sequence ID" value="QBZ59070.1"/>
    <property type="molecule type" value="Genomic_DNA"/>
</dbReference>
<dbReference type="PRINTS" id="PR01438">
    <property type="entry name" value="UNVRSLSTRESS"/>
</dbReference>
<dbReference type="InterPro" id="IPR006015">
    <property type="entry name" value="Universal_stress_UspA"/>
</dbReference>
<dbReference type="PANTHER" id="PTHR46100:SF4">
    <property type="entry name" value="USPA DOMAIN-CONTAINING PROTEIN"/>
    <property type="match status" value="1"/>
</dbReference>
<feature type="region of interest" description="Disordered" evidence="1">
    <location>
        <begin position="22"/>
        <end position="119"/>
    </location>
</feature>
<dbReference type="PANTHER" id="PTHR46100">
    <property type="entry name" value="IMP2'P"/>
    <property type="match status" value="1"/>
</dbReference>
<feature type="region of interest" description="Disordered" evidence="1">
    <location>
        <begin position="282"/>
        <end position="354"/>
    </location>
</feature>
<feature type="compositionally biased region" description="Polar residues" evidence="1">
    <location>
        <begin position="405"/>
        <end position="419"/>
    </location>
</feature>
<dbReference type="OMA" id="CKNPRHL"/>
<feature type="compositionally biased region" description="Polar residues" evidence="1">
    <location>
        <begin position="29"/>
        <end position="47"/>
    </location>
</feature>
<dbReference type="Gene3D" id="3.40.50.620">
    <property type="entry name" value="HUPs"/>
    <property type="match status" value="1"/>
</dbReference>
<protein>
    <recommendedName>
        <fullName evidence="2">UspA domain-containing protein</fullName>
    </recommendedName>
</protein>
<organism evidence="3 4">
    <name type="scientific">Pyricularia oryzae</name>
    <name type="common">Rice blast fungus</name>
    <name type="synonym">Magnaporthe oryzae</name>
    <dbReference type="NCBI Taxonomy" id="318829"/>
    <lineage>
        <taxon>Eukaryota</taxon>
        <taxon>Fungi</taxon>
        <taxon>Dikarya</taxon>
        <taxon>Ascomycota</taxon>
        <taxon>Pezizomycotina</taxon>
        <taxon>Sordariomycetes</taxon>
        <taxon>Sordariomycetidae</taxon>
        <taxon>Magnaporthales</taxon>
        <taxon>Pyriculariaceae</taxon>
        <taxon>Pyricularia</taxon>
    </lineage>
</organism>
<dbReference type="InterPro" id="IPR006016">
    <property type="entry name" value="UspA"/>
</dbReference>
<dbReference type="SUPFAM" id="SSF52402">
    <property type="entry name" value="Adenine nucleotide alpha hydrolases-like"/>
    <property type="match status" value="1"/>
</dbReference>
<reference evidence="3 4" key="1">
    <citation type="journal article" date="2019" name="Mol. Biol. Evol.">
        <title>Blast fungal genomes show frequent chromosomal changes, gene gains and losses, and effector gene turnover.</title>
        <authorList>
            <person name="Gomez Luciano L.B."/>
            <person name="Jason Tsai I."/>
            <person name="Chuma I."/>
            <person name="Tosa Y."/>
            <person name="Chen Y.H."/>
            <person name="Li J.Y."/>
            <person name="Li M.Y."/>
            <person name="Jade Lu M.Y."/>
            <person name="Nakayashiki H."/>
            <person name="Li W.H."/>
        </authorList>
    </citation>
    <scope>NUCLEOTIDE SEQUENCE [LARGE SCALE GENOMIC DNA]</scope>
    <source>
        <strain evidence="3">MZ5-1-6</strain>
    </source>
</reference>
<dbReference type="CDD" id="cd23659">
    <property type="entry name" value="USP_At3g01520-like"/>
    <property type="match status" value="1"/>
</dbReference>
<feature type="compositionally biased region" description="Acidic residues" evidence="1">
    <location>
        <begin position="306"/>
        <end position="321"/>
    </location>
</feature>
<feature type="region of interest" description="Disordered" evidence="1">
    <location>
        <begin position="560"/>
        <end position="599"/>
    </location>
</feature>
<dbReference type="AlphaFoldDB" id="A0A4P7NDF4"/>